<dbReference type="Gene3D" id="3.90.1310.10">
    <property type="entry name" value="Penicillin-binding protein 2a (Domain 2)"/>
    <property type="match status" value="1"/>
</dbReference>
<dbReference type="Gene3D" id="3.40.710.10">
    <property type="entry name" value="DD-peptidase/beta-lactamase superfamily"/>
    <property type="match status" value="1"/>
</dbReference>
<evidence type="ECO:0000256" key="5">
    <source>
        <dbReference type="ARBA" id="ARBA00022519"/>
    </source>
</evidence>
<protein>
    <submittedName>
        <fullName evidence="16">Penicillin-binding protein 2</fullName>
        <ecNumber evidence="16">3.4.16.4</ecNumber>
    </submittedName>
</protein>
<keyword evidence="9" id="KW-0133">Cell shape</keyword>
<dbReference type="GO" id="GO:0009002">
    <property type="term" value="F:serine-type D-Ala-D-Ala carboxypeptidase activity"/>
    <property type="evidence" value="ECO:0007669"/>
    <property type="project" value="UniProtKB-EC"/>
</dbReference>
<evidence type="ECO:0000256" key="9">
    <source>
        <dbReference type="ARBA" id="ARBA00022960"/>
    </source>
</evidence>
<keyword evidence="17" id="KW-1185">Reference proteome</keyword>
<dbReference type="InterPro" id="IPR001460">
    <property type="entry name" value="PCN-bd_Tpept"/>
</dbReference>
<feature type="domain" description="Penicillin-binding protein transpeptidase" evidence="14">
    <location>
        <begin position="303"/>
        <end position="674"/>
    </location>
</feature>
<evidence type="ECO:0000256" key="13">
    <source>
        <dbReference type="ARBA" id="ARBA00023316"/>
    </source>
</evidence>
<dbReference type="InterPro" id="IPR012338">
    <property type="entry name" value="Beta-lactam/transpept-like"/>
</dbReference>
<dbReference type="EMBL" id="CP099490">
    <property type="protein sequence ID" value="USQ75420.1"/>
    <property type="molecule type" value="Genomic_DNA"/>
</dbReference>
<keyword evidence="12" id="KW-0472">Membrane</keyword>
<evidence type="ECO:0000313" key="17">
    <source>
        <dbReference type="Proteomes" id="UP001056535"/>
    </source>
</evidence>
<evidence type="ECO:0000256" key="11">
    <source>
        <dbReference type="ARBA" id="ARBA00022989"/>
    </source>
</evidence>
<name>A0ABY4YFU6_9MICO</name>
<organism evidence="16 17">
    <name type="scientific">Ornithinimicrobium cryptoxanthini</name>
    <dbReference type="NCBI Taxonomy" id="2934161"/>
    <lineage>
        <taxon>Bacteria</taxon>
        <taxon>Bacillati</taxon>
        <taxon>Actinomycetota</taxon>
        <taxon>Actinomycetes</taxon>
        <taxon>Micrococcales</taxon>
        <taxon>Ornithinimicrobiaceae</taxon>
        <taxon>Ornithinimicrobium</taxon>
    </lineage>
</organism>
<sequence length="687" mass="72881">MRRGGRAQIRVPRPQISPPVARRRRSLRPLWGLVAVALLLGSVLAGRLVDLQLINHTELAVAAAEVSSREISEPALRGRILATDGTALVANDPTAVVTIDPETVLESDDEGRALIESVAASLDLPVESLWGRTRVCGSEGAPPAPSCFSGSPYQPIPIAFDVDPVSALAILERPEAFPGVAVDTRPVRTYLAGSINAAHLLGYLGRPTQPEVDADEQLTAQDLVGRAGLESSYDAALRGTPGLTTVTVDPRGVVTGQLDHSDPVSGHDLITHLDPDLQAEVERTLVSTVNISRARGWPAESAAAVVLEVRTGGVVAAASLPTYDPSVWTTGVTQEQFDELTSDAAGQPLRNRVVGETFPPASTFKAVSLPAALDSGVDPDREYACPASVNIGGRQFSNFESQAHGNLTLQQIMEVSCDTAFYGWAYDEWRRQGGLEQDSDLTDPWVIAAEDFGLGRPTGVDLPGEAIGRVPSREWKRAYWEATREETCARADSGYPEVADQERREFLEQLARENCVDGWQYRPGDAVNFSIGQGDVAVTPLQMGVIYAAIANGGTLWEPQVVDEIRTPAGTLVEDVEPVAAGDIGVSPEALEIVRSGLQGVNTIGTGAAAFATFDLEAYPVAGKTGSAESLGKKSTAWYASYGPTTAPEYAVVVVVEQGGFGGEIAAPAARRIWEALADRSTPVPGE</sequence>
<dbReference type="Pfam" id="PF00905">
    <property type="entry name" value="Transpeptidase"/>
    <property type="match status" value="1"/>
</dbReference>
<evidence type="ECO:0000256" key="12">
    <source>
        <dbReference type="ARBA" id="ARBA00023136"/>
    </source>
</evidence>
<feature type="domain" description="Penicillin-binding protein dimerisation" evidence="15">
    <location>
        <begin position="73"/>
        <end position="257"/>
    </location>
</feature>
<evidence type="ECO:0000256" key="3">
    <source>
        <dbReference type="ARBA" id="ARBA00007171"/>
    </source>
</evidence>
<evidence type="ECO:0000256" key="8">
    <source>
        <dbReference type="ARBA" id="ARBA00022801"/>
    </source>
</evidence>
<accession>A0ABY4YFU6</accession>
<dbReference type="InterPro" id="IPR050515">
    <property type="entry name" value="Beta-lactam/transpept"/>
</dbReference>
<keyword evidence="6" id="KW-0645">Protease</keyword>
<keyword evidence="13" id="KW-0961">Cell wall biogenesis/degradation</keyword>
<keyword evidence="7" id="KW-0812">Transmembrane</keyword>
<evidence type="ECO:0000256" key="7">
    <source>
        <dbReference type="ARBA" id="ARBA00022692"/>
    </source>
</evidence>
<gene>
    <name evidence="16" type="primary">mrdA</name>
    <name evidence="16" type="ORF">NF557_12415</name>
</gene>
<dbReference type="EC" id="3.4.16.4" evidence="16"/>
<evidence type="ECO:0000256" key="10">
    <source>
        <dbReference type="ARBA" id="ARBA00022984"/>
    </source>
</evidence>
<reference evidence="16" key="1">
    <citation type="submission" date="2022-06" db="EMBL/GenBank/DDBJ databases">
        <title>Ornithinimicrobium JY.X270.</title>
        <authorList>
            <person name="Huang Y."/>
        </authorList>
    </citation>
    <scope>NUCLEOTIDE SEQUENCE</scope>
    <source>
        <strain evidence="16">JY.X270</strain>
    </source>
</reference>
<evidence type="ECO:0000259" key="15">
    <source>
        <dbReference type="Pfam" id="PF03717"/>
    </source>
</evidence>
<evidence type="ECO:0000313" key="16">
    <source>
        <dbReference type="EMBL" id="USQ75420.1"/>
    </source>
</evidence>
<dbReference type="Pfam" id="PF03717">
    <property type="entry name" value="PBP_dimer"/>
    <property type="match status" value="1"/>
</dbReference>
<evidence type="ECO:0000256" key="4">
    <source>
        <dbReference type="ARBA" id="ARBA00022475"/>
    </source>
</evidence>
<dbReference type="SUPFAM" id="SSF56519">
    <property type="entry name" value="Penicillin binding protein dimerisation domain"/>
    <property type="match status" value="1"/>
</dbReference>
<dbReference type="InterPro" id="IPR036138">
    <property type="entry name" value="PBP_dimer_sf"/>
</dbReference>
<dbReference type="SUPFAM" id="SSF56601">
    <property type="entry name" value="beta-lactamase/transpeptidase-like"/>
    <property type="match status" value="1"/>
</dbReference>
<dbReference type="InterPro" id="IPR005311">
    <property type="entry name" value="PBP_dimer"/>
</dbReference>
<evidence type="ECO:0000256" key="6">
    <source>
        <dbReference type="ARBA" id="ARBA00022670"/>
    </source>
</evidence>
<dbReference type="InterPro" id="IPR017790">
    <property type="entry name" value="Penicillin-binding_protein_2"/>
</dbReference>
<evidence type="ECO:0000256" key="2">
    <source>
        <dbReference type="ARBA" id="ARBA00004236"/>
    </source>
</evidence>
<dbReference type="NCBIfam" id="TIGR03423">
    <property type="entry name" value="pbp2_mrdA"/>
    <property type="match status" value="1"/>
</dbReference>
<keyword evidence="11" id="KW-1133">Transmembrane helix</keyword>
<dbReference type="Proteomes" id="UP001056535">
    <property type="component" value="Chromosome"/>
</dbReference>
<keyword evidence="8 16" id="KW-0378">Hydrolase</keyword>
<keyword evidence="4" id="KW-1003">Cell membrane</keyword>
<dbReference type="PANTHER" id="PTHR30627:SF2">
    <property type="entry name" value="PEPTIDOGLYCAN D,D-TRANSPEPTIDASE MRDA"/>
    <property type="match status" value="1"/>
</dbReference>
<dbReference type="RefSeq" id="WP_252619798.1">
    <property type="nucleotide sequence ID" value="NZ_CP099490.1"/>
</dbReference>
<keyword evidence="16" id="KW-0121">Carboxypeptidase</keyword>
<keyword evidence="5" id="KW-0997">Cell inner membrane</keyword>
<evidence type="ECO:0000256" key="1">
    <source>
        <dbReference type="ARBA" id="ARBA00004167"/>
    </source>
</evidence>
<keyword evidence="10" id="KW-0573">Peptidoglycan synthesis</keyword>
<comment type="subcellular location">
    <subcellularLocation>
        <location evidence="2">Cell membrane</location>
    </subcellularLocation>
    <subcellularLocation>
        <location evidence="1">Membrane</location>
        <topology evidence="1">Single-pass membrane protein</topology>
    </subcellularLocation>
</comment>
<evidence type="ECO:0000259" key="14">
    <source>
        <dbReference type="Pfam" id="PF00905"/>
    </source>
</evidence>
<proteinExistence type="inferred from homology"/>
<comment type="similarity">
    <text evidence="3">Belongs to the transpeptidase family.</text>
</comment>
<dbReference type="PANTHER" id="PTHR30627">
    <property type="entry name" value="PEPTIDOGLYCAN D,D-TRANSPEPTIDASE"/>
    <property type="match status" value="1"/>
</dbReference>